<reference evidence="2" key="1">
    <citation type="submission" date="2013-02" db="EMBL/GenBank/DDBJ databases">
        <authorList>
            <person name="Hughes D."/>
        </authorList>
    </citation>
    <scope>NUCLEOTIDE SEQUENCE</scope>
    <source>
        <strain>Durham</strain>
        <strain evidence="2">NC isolate 2 -- Noor lab</strain>
    </source>
</reference>
<evidence type="ECO:0000313" key="1">
    <source>
        <dbReference type="EnsemblMetazoa" id="MESCA004202-PA"/>
    </source>
</evidence>
<dbReference type="Proteomes" id="UP000015102">
    <property type="component" value="Unassembled WGS sequence"/>
</dbReference>
<organism evidence="1 2">
    <name type="scientific">Megaselia scalaris</name>
    <name type="common">Humpbacked fly</name>
    <name type="synonym">Phora scalaris</name>
    <dbReference type="NCBI Taxonomy" id="36166"/>
    <lineage>
        <taxon>Eukaryota</taxon>
        <taxon>Metazoa</taxon>
        <taxon>Ecdysozoa</taxon>
        <taxon>Arthropoda</taxon>
        <taxon>Hexapoda</taxon>
        <taxon>Insecta</taxon>
        <taxon>Pterygota</taxon>
        <taxon>Neoptera</taxon>
        <taxon>Endopterygota</taxon>
        <taxon>Diptera</taxon>
        <taxon>Brachycera</taxon>
        <taxon>Muscomorpha</taxon>
        <taxon>Platypezoidea</taxon>
        <taxon>Phoridae</taxon>
        <taxon>Megaseliini</taxon>
        <taxon>Megaselia</taxon>
    </lineage>
</organism>
<dbReference type="AlphaFoldDB" id="T1GL16"/>
<dbReference type="EnsemblMetazoa" id="MESCA004202-RA">
    <property type="protein sequence ID" value="MESCA004202-PA"/>
    <property type="gene ID" value="MESCA004202"/>
</dbReference>
<dbReference type="HOGENOM" id="CLU_1837389_0_0_1"/>
<evidence type="ECO:0000313" key="2">
    <source>
        <dbReference type="Proteomes" id="UP000015102"/>
    </source>
</evidence>
<keyword evidence="2" id="KW-1185">Reference proteome</keyword>
<name>T1GL16_MEGSC</name>
<proteinExistence type="predicted"/>
<sequence>MIFILLICVAVACADVTHLTNGYLPPKQSQQIDPRSSVYTASSRLDSSNVVSTKVKPLATQRNDIYQIPTGPGNNLLESKISKPSQDYLPPIKKEFSASIATSRRYTDINFGISKKVQEEPKPAHILTNEGYVYRSVRRL</sequence>
<protein>
    <submittedName>
        <fullName evidence="1">Uncharacterized protein</fullName>
    </submittedName>
</protein>
<accession>T1GL16</accession>
<reference evidence="1" key="2">
    <citation type="submission" date="2015-06" db="UniProtKB">
        <authorList>
            <consortium name="EnsemblMetazoa"/>
        </authorList>
    </citation>
    <scope>IDENTIFICATION</scope>
</reference>
<dbReference type="EMBL" id="CAQQ02193150">
    <property type="status" value="NOT_ANNOTATED_CDS"/>
    <property type="molecule type" value="Genomic_DNA"/>
</dbReference>